<dbReference type="EC" id="3.4.24.-" evidence="9"/>
<reference evidence="11" key="1">
    <citation type="submission" date="2021-03" db="EMBL/GenBank/DDBJ databases">
        <title>Comparative genomics and phylogenomic investigation of the class Geoglossomycetes provide insights into ecological specialization and systematics.</title>
        <authorList>
            <person name="Melie T."/>
            <person name="Pirro S."/>
            <person name="Miller A.N."/>
            <person name="Quandt A."/>
        </authorList>
    </citation>
    <scope>NUCLEOTIDE SEQUENCE</scope>
    <source>
        <strain evidence="11">GBOQ0MN5Z8</strain>
    </source>
</reference>
<dbReference type="GO" id="GO:0033615">
    <property type="term" value="P:mitochondrial proton-transporting ATP synthase complex assembly"/>
    <property type="evidence" value="ECO:0007669"/>
    <property type="project" value="TreeGrafter"/>
</dbReference>
<comment type="subcellular location">
    <subcellularLocation>
        <location evidence="1 9">Mitochondrion inner membrane</location>
        <topology evidence="1 9">Peripheral membrane protein</topology>
        <orientation evidence="1 9">Intermembrane side</orientation>
    </subcellularLocation>
</comment>
<keyword evidence="9" id="KW-0472">Membrane</keyword>
<dbReference type="PANTHER" id="PTHR21711:SF0">
    <property type="entry name" value="MITOCHONDRIAL INNER MEMBRANE PROTEASE ATP23 HOMOLOG"/>
    <property type="match status" value="1"/>
</dbReference>
<evidence type="ECO:0000313" key="12">
    <source>
        <dbReference type="Proteomes" id="UP000698800"/>
    </source>
</evidence>
<evidence type="ECO:0000256" key="9">
    <source>
        <dbReference type="RuleBase" id="RU364057"/>
    </source>
</evidence>
<dbReference type="GO" id="GO:0034982">
    <property type="term" value="P:mitochondrial protein processing"/>
    <property type="evidence" value="ECO:0007669"/>
    <property type="project" value="TreeGrafter"/>
</dbReference>
<evidence type="ECO:0000256" key="7">
    <source>
        <dbReference type="ARBA" id="ARBA00023049"/>
    </source>
</evidence>
<keyword evidence="9" id="KW-0496">Mitochondrion</keyword>
<comment type="similarity">
    <text evidence="2 9">Belongs to the peptidase M76 family.</text>
</comment>
<dbReference type="EMBL" id="JAGHQL010000121">
    <property type="protein sequence ID" value="KAH0538135.1"/>
    <property type="molecule type" value="Genomic_DNA"/>
</dbReference>
<evidence type="ECO:0000256" key="4">
    <source>
        <dbReference type="ARBA" id="ARBA00022670"/>
    </source>
</evidence>
<evidence type="ECO:0000256" key="5">
    <source>
        <dbReference type="ARBA" id="ARBA00022723"/>
    </source>
</evidence>
<evidence type="ECO:0000313" key="11">
    <source>
        <dbReference type="EMBL" id="KAH0538135.1"/>
    </source>
</evidence>
<evidence type="ECO:0000256" key="1">
    <source>
        <dbReference type="ARBA" id="ARBA00004137"/>
    </source>
</evidence>
<dbReference type="OrthoDB" id="285308at2759"/>
<dbReference type="InterPro" id="IPR019165">
    <property type="entry name" value="Peptidase_M76_ATP23"/>
</dbReference>
<evidence type="ECO:0000256" key="6">
    <source>
        <dbReference type="ARBA" id="ARBA00022801"/>
    </source>
</evidence>
<protein>
    <recommendedName>
        <fullName evidence="3 9">Mitochondrial inner membrane protease ATP23</fullName>
        <ecNumber evidence="9">3.4.24.-</ecNumber>
    </recommendedName>
</protein>
<evidence type="ECO:0000256" key="10">
    <source>
        <dbReference type="SAM" id="MobiDB-lite"/>
    </source>
</evidence>
<keyword evidence="4 9" id="KW-0645">Protease</keyword>
<comment type="caution">
    <text evidence="11">The sequence shown here is derived from an EMBL/GenBank/DDBJ whole genome shotgun (WGS) entry which is preliminary data.</text>
</comment>
<dbReference type="GO" id="GO:0005743">
    <property type="term" value="C:mitochondrial inner membrane"/>
    <property type="evidence" value="ECO:0007669"/>
    <property type="project" value="UniProtKB-SubCell"/>
</dbReference>
<keyword evidence="6 9" id="KW-0378">Hydrolase</keyword>
<dbReference type="AlphaFoldDB" id="A0A9P8I9T6"/>
<evidence type="ECO:0000256" key="8">
    <source>
        <dbReference type="ARBA" id="ARBA00025322"/>
    </source>
</evidence>
<organism evidence="11 12">
    <name type="scientific">Glutinoglossum americanum</name>
    <dbReference type="NCBI Taxonomy" id="1670608"/>
    <lineage>
        <taxon>Eukaryota</taxon>
        <taxon>Fungi</taxon>
        <taxon>Dikarya</taxon>
        <taxon>Ascomycota</taxon>
        <taxon>Pezizomycotina</taxon>
        <taxon>Geoglossomycetes</taxon>
        <taxon>Geoglossales</taxon>
        <taxon>Geoglossaceae</taxon>
        <taxon>Glutinoglossum</taxon>
    </lineage>
</organism>
<dbReference type="Proteomes" id="UP000698800">
    <property type="component" value="Unassembled WGS sequence"/>
</dbReference>
<evidence type="ECO:0000256" key="2">
    <source>
        <dbReference type="ARBA" id="ARBA00009915"/>
    </source>
</evidence>
<proteinExistence type="inferred from homology"/>
<dbReference type="Pfam" id="PF09768">
    <property type="entry name" value="Peptidase_M76"/>
    <property type="match status" value="1"/>
</dbReference>
<accession>A0A9P8I9T6</accession>
<keyword evidence="9" id="KW-0999">Mitochondrion inner membrane</keyword>
<keyword evidence="12" id="KW-1185">Reference proteome</keyword>
<feature type="region of interest" description="Disordered" evidence="10">
    <location>
        <begin position="1"/>
        <end position="20"/>
    </location>
</feature>
<evidence type="ECO:0000256" key="3">
    <source>
        <dbReference type="ARBA" id="ARBA00014615"/>
    </source>
</evidence>
<gene>
    <name evidence="11" type="primary">ATP23</name>
    <name evidence="11" type="ORF">FGG08_005243</name>
</gene>
<dbReference type="GO" id="GO:0046872">
    <property type="term" value="F:metal ion binding"/>
    <property type="evidence" value="ECO:0007669"/>
    <property type="project" value="UniProtKB-KW"/>
</dbReference>
<comment type="function">
    <text evidence="8">Has a dual role in the assembly of mitochondrial ATPase. Acts as a protease that removes N-terminal residues of mitochondrial ATPase CF(0) subunit 6 at the intermembrane space side. Also involved in the correct assembly of the membrane-embedded ATPase CF(0) particle, probably mediating association of subunit 6 with the subunit 9 ring.</text>
</comment>
<dbReference type="GO" id="GO:0004222">
    <property type="term" value="F:metalloendopeptidase activity"/>
    <property type="evidence" value="ECO:0007669"/>
    <property type="project" value="InterPro"/>
</dbReference>
<keyword evidence="7 9" id="KW-0482">Metalloprotease</keyword>
<keyword evidence="5 9" id="KW-0479">Metal-binding</keyword>
<dbReference type="PANTHER" id="PTHR21711">
    <property type="entry name" value="MITOCHONDRIAL INNER MEMBRANE PROTEASE"/>
    <property type="match status" value="1"/>
</dbReference>
<name>A0A9P8I9T6_9PEZI</name>
<sequence length="253" mass="29220">MVDGERGTASSRDTGYNPGEDSYSKWRNVFSILAGQMTPEGKEQYRLARDLRNEEADCKRCEKQRDYLFNYSLFDPLPTFSLLANISPLRGIGPIIRFMSDRITELNGDLNASNVRCRRCPVRQAGGFSPDHGIQICANEMRSQGHLEDTLAHEMMHAYDHLRFKVDWVDLRHAACTEIRASSLSGECRWMREFFTRGQWNITQQHQECVRRRATLSVMNRPACKDDVHAAKVVNEVWDSCFADTRPFDEIYK</sequence>